<keyword evidence="1" id="KW-0472">Membrane</keyword>
<evidence type="ECO:0000256" key="1">
    <source>
        <dbReference type="SAM" id="Phobius"/>
    </source>
</evidence>
<organism evidence="2 3">
    <name type="scientific">Gymnopus androsaceus JB14</name>
    <dbReference type="NCBI Taxonomy" id="1447944"/>
    <lineage>
        <taxon>Eukaryota</taxon>
        <taxon>Fungi</taxon>
        <taxon>Dikarya</taxon>
        <taxon>Basidiomycota</taxon>
        <taxon>Agaricomycotina</taxon>
        <taxon>Agaricomycetes</taxon>
        <taxon>Agaricomycetidae</taxon>
        <taxon>Agaricales</taxon>
        <taxon>Marasmiineae</taxon>
        <taxon>Omphalotaceae</taxon>
        <taxon>Gymnopus</taxon>
    </lineage>
</organism>
<accession>A0A6A4I2B9</accession>
<keyword evidence="1" id="KW-0812">Transmembrane</keyword>
<feature type="transmembrane region" description="Helical" evidence="1">
    <location>
        <begin position="55"/>
        <end position="74"/>
    </location>
</feature>
<feature type="transmembrane region" description="Helical" evidence="1">
    <location>
        <begin position="80"/>
        <end position="103"/>
    </location>
</feature>
<dbReference type="Proteomes" id="UP000799118">
    <property type="component" value="Unassembled WGS sequence"/>
</dbReference>
<evidence type="ECO:0000313" key="2">
    <source>
        <dbReference type="EMBL" id="KAE9402935.1"/>
    </source>
</evidence>
<proteinExistence type="predicted"/>
<evidence type="ECO:0000313" key="3">
    <source>
        <dbReference type="Proteomes" id="UP000799118"/>
    </source>
</evidence>
<name>A0A6A4I2B9_9AGAR</name>
<dbReference type="AlphaFoldDB" id="A0A6A4I2B9"/>
<protein>
    <submittedName>
        <fullName evidence="2">Uncharacterized protein</fullName>
    </submittedName>
</protein>
<keyword evidence="1" id="KW-1133">Transmembrane helix</keyword>
<dbReference type="EMBL" id="ML769430">
    <property type="protein sequence ID" value="KAE9402935.1"/>
    <property type="molecule type" value="Genomic_DNA"/>
</dbReference>
<keyword evidence="3" id="KW-1185">Reference proteome</keyword>
<feature type="transmembrane region" description="Helical" evidence="1">
    <location>
        <begin position="110"/>
        <end position="128"/>
    </location>
</feature>
<gene>
    <name evidence="2" type="ORF">BT96DRAFT_517020</name>
</gene>
<reference evidence="2" key="1">
    <citation type="journal article" date="2019" name="Environ. Microbiol.">
        <title>Fungal ecological strategies reflected in gene transcription - a case study of two litter decomposers.</title>
        <authorList>
            <person name="Barbi F."/>
            <person name="Kohler A."/>
            <person name="Barry K."/>
            <person name="Baskaran P."/>
            <person name="Daum C."/>
            <person name="Fauchery L."/>
            <person name="Ihrmark K."/>
            <person name="Kuo A."/>
            <person name="LaButti K."/>
            <person name="Lipzen A."/>
            <person name="Morin E."/>
            <person name="Grigoriev I.V."/>
            <person name="Henrissat B."/>
            <person name="Lindahl B."/>
            <person name="Martin F."/>
        </authorList>
    </citation>
    <scope>NUCLEOTIDE SEQUENCE</scope>
    <source>
        <strain evidence="2">JB14</strain>
    </source>
</reference>
<sequence length="173" mass="20010">MRRGGFHADFGFALLYCCCTNLHSSRHLCFFTRKHTDTHTLYHQSSSAYHTEHSWIFHLSLTGLSVFVFSSFLSHLYESIIYYATIILSLVLFFLLTISHFFVNDDSRPLLYFCLCLHSMTVLTLTPLNWTMDWLALFLSLSLCSILLFCHCHPPSCIHPLEWVSFSIAEGDV</sequence>